<reference evidence="1" key="1">
    <citation type="submission" date="2019-10" db="EMBL/GenBank/DDBJ databases">
        <authorList>
            <consortium name="DOE Joint Genome Institute"/>
            <person name="Kuo A."/>
            <person name="Miyauchi S."/>
            <person name="Kiss E."/>
            <person name="Drula E."/>
            <person name="Kohler A."/>
            <person name="Sanchez-Garcia M."/>
            <person name="Andreopoulos B."/>
            <person name="Barry K.W."/>
            <person name="Bonito G."/>
            <person name="Buee M."/>
            <person name="Carver A."/>
            <person name="Chen C."/>
            <person name="Cichocki N."/>
            <person name="Clum A."/>
            <person name="Culley D."/>
            <person name="Crous P.W."/>
            <person name="Fauchery L."/>
            <person name="Girlanda M."/>
            <person name="Hayes R."/>
            <person name="Keri Z."/>
            <person name="LaButti K."/>
            <person name="Lipzen A."/>
            <person name="Lombard V."/>
            <person name="Magnuson J."/>
            <person name="Maillard F."/>
            <person name="Morin E."/>
            <person name="Murat C."/>
            <person name="Nolan M."/>
            <person name="Ohm R."/>
            <person name="Pangilinan J."/>
            <person name="Pereira M."/>
            <person name="Perotto S."/>
            <person name="Peter M."/>
            <person name="Riley R."/>
            <person name="Sitrit Y."/>
            <person name="Stielow B."/>
            <person name="Szollosi G."/>
            <person name="Zifcakova L."/>
            <person name="Stursova M."/>
            <person name="Spatafora J.W."/>
            <person name="Tedersoo L."/>
            <person name="Vaario L.-M."/>
            <person name="Yamada A."/>
            <person name="Yan M."/>
            <person name="Wang P."/>
            <person name="Xu J."/>
            <person name="Bruns T."/>
            <person name="Baldrian P."/>
            <person name="Vilgalys R."/>
            <person name="Henrissat B."/>
            <person name="Grigoriev I.V."/>
            <person name="Hibbett D."/>
            <person name="Nagy L.G."/>
            <person name="Martin F.M."/>
        </authorList>
    </citation>
    <scope>NUCLEOTIDE SEQUENCE</scope>
    <source>
        <strain evidence="1">BED1</strain>
    </source>
</reference>
<evidence type="ECO:0000313" key="1">
    <source>
        <dbReference type="EMBL" id="KAF8443901.1"/>
    </source>
</evidence>
<evidence type="ECO:0000313" key="2">
    <source>
        <dbReference type="Proteomes" id="UP001194468"/>
    </source>
</evidence>
<organism evidence="1 2">
    <name type="scientific">Boletus edulis BED1</name>
    <dbReference type="NCBI Taxonomy" id="1328754"/>
    <lineage>
        <taxon>Eukaryota</taxon>
        <taxon>Fungi</taxon>
        <taxon>Dikarya</taxon>
        <taxon>Basidiomycota</taxon>
        <taxon>Agaricomycotina</taxon>
        <taxon>Agaricomycetes</taxon>
        <taxon>Agaricomycetidae</taxon>
        <taxon>Boletales</taxon>
        <taxon>Boletineae</taxon>
        <taxon>Boletaceae</taxon>
        <taxon>Boletoideae</taxon>
        <taxon>Boletus</taxon>
    </lineage>
</organism>
<reference evidence="1" key="2">
    <citation type="journal article" date="2020" name="Nat. Commun.">
        <title>Large-scale genome sequencing of mycorrhizal fungi provides insights into the early evolution of symbiotic traits.</title>
        <authorList>
            <person name="Miyauchi S."/>
            <person name="Kiss E."/>
            <person name="Kuo A."/>
            <person name="Drula E."/>
            <person name="Kohler A."/>
            <person name="Sanchez-Garcia M."/>
            <person name="Morin E."/>
            <person name="Andreopoulos B."/>
            <person name="Barry K.W."/>
            <person name="Bonito G."/>
            <person name="Buee M."/>
            <person name="Carver A."/>
            <person name="Chen C."/>
            <person name="Cichocki N."/>
            <person name="Clum A."/>
            <person name="Culley D."/>
            <person name="Crous P.W."/>
            <person name="Fauchery L."/>
            <person name="Girlanda M."/>
            <person name="Hayes R.D."/>
            <person name="Keri Z."/>
            <person name="LaButti K."/>
            <person name="Lipzen A."/>
            <person name="Lombard V."/>
            <person name="Magnuson J."/>
            <person name="Maillard F."/>
            <person name="Murat C."/>
            <person name="Nolan M."/>
            <person name="Ohm R.A."/>
            <person name="Pangilinan J."/>
            <person name="Pereira M.F."/>
            <person name="Perotto S."/>
            <person name="Peter M."/>
            <person name="Pfister S."/>
            <person name="Riley R."/>
            <person name="Sitrit Y."/>
            <person name="Stielow J.B."/>
            <person name="Szollosi G."/>
            <person name="Zifcakova L."/>
            <person name="Stursova M."/>
            <person name="Spatafora J.W."/>
            <person name="Tedersoo L."/>
            <person name="Vaario L.M."/>
            <person name="Yamada A."/>
            <person name="Yan M."/>
            <person name="Wang P."/>
            <person name="Xu J."/>
            <person name="Bruns T."/>
            <person name="Baldrian P."/>
            <person name="Vilgalys R."/>
            <person name="Dunand C."/>
            <person name="Henrissat B."/>
            <person name="Grigoriev I.V."/>
            <person name="Hibbett D."/>
            <person name="Nagy L.G."/>
            <person name="Martin F.M."/>
        </authorList>
    </citation>
    <scope>NUCLEOTIDE SEQUENCE</scope>
    <source>
        <strain evidence="1">BED1</strain>
    </source>
</reference>
<sequence length="75" mass="8341">MRDSGVDSEDTRTESRHHLMLSRHWQREAHDIILSSPASTSTVLASILVSCCFRNFLEGHSACGIHLLHGIDIEG</sequence>
<dbReference type="EMBL" id="WHUW01000007">
    <property type="protein sequence ID" value="KAF8443901.1"/>
    <property type="molecule type" value="Genomic_DNA"/>
</dbReference>
<dbReference type="AlphaFoldDB" id="A0AAD4BZA4"/>
<keyword evidence="2" id="KW-1185">Reference proteome</keyword>
<accession>A0AAD4BZA4</accession>
<protein>
    <submittedName>
        <fullName evidence="1">Uncharacterized protein</fullName>
    </submittedName>
</protein>
<name>A0AAD4BZA4_BOLED</name>
<gene>
    <name evidence="1" type="ORF">L210DRAFT_164245</name>
</gene>
<comment type="caution">
    <text evidence="1">The sequence shown here is derived from an EMBL/GenBank/DDBJ whole genome shotgun (WGS) entry which is preliminary data.</text>
</comment>
<dbReference type="Proteomes" id="UP001194468">
    <property type="component" value="Unassembled WGS sequence"/>
</dbReference>
<proteinExistence type="predicted"/>